<accession>A0A0C3L8A0</accession>
<keyword evidence="2" id="KW-1185">Reference proteome</keyword>
<sequence>MAMTVSPSPSTPSPQEPLLEDANLFSQKTEYAYHISIHNSRSLRPKDFYGTFRRTALNQNIREITSERSVDLLQALIPLFNWIQKPEDTTTIQDAIEKNIGIRMISSDNVVVRSRFSAMAGPRDWRWFIEKGAIFSTVVNRIAEKCTVLFLAPVTLSMLWINESAITLKPEFAGRNAFLDGVQVQA</sequence>
<dbReference type="EMBL" id="KN823346">
    <property type="protein sequence ID" value="KIO17752.1"/>
    <property type="molecule type" value="Genomic_DNA"/>
</dbReference>
<name>A0A0C3L8A0_9AGAM</name>
<reference evidence="1 2" key="1">
    <citation type="submission" date="2014-04" db="EMBL/GenBank/DDBJ databases">
        <authorList>
            <consortium name="DOE Joint Genome Institute"/>
            <person name="Kuo A."/>
            <person name="Girlanda M."/>
            <person name="Perotto S."/>
            <person name="Kohler A."/>
            <person name="Nagy L.G."/>
            <person name="Floudas D."/>
            <person name="Copeland A."/>
            <person name="Barry K.W."/>
            <person name="Cichocki N."/>
            <person name="Veneault-Fourrey C."/>
            <person name="LaButti K."/>
            <person name="Lindquist E.A."/>
            <person name="Lipzen A."/>
            <person name="Lundell T."/>
            <person name="Morin E."/>
            <person name="Murat C."/>
            <person name="Sun H."/>
            <person name="Tunlid A."/>
            <person name="Henrissat B."/>
            <person name="Grigoriev I.V."/>
            <person name="Hibbett D.S."/>
            <person name="Martin F."/>
            <person name="Nordberg H.P."/>
            <person name="Cantor M.N."/>
            <person name="Hua S.X."/>
        </authorList>
    </citation>
    <scope>NUCLEOTIDE SEQUENCE [LARGE SCALE GENOMIC DNA]</scope>
    <source>
        <strain evidence="1 2">MUT 4182</strain>
    </source>
</reference>
<dbReference type="Proteomes" id="UP000054248">
    <property type="component" value="Unassembled WGS sequence"/>
</dbReference>
<dbReference type="AlphaFoldDB" id="A0A0C3L8A0"/>
<gene>
    <name evidence="1" type="ORF">M407DRAFT_32569</name>
</gene>
<organism evidence="1 2">
    <name type="scientific">Tulasnella calospora MUT 4182</name>
    <dbReference type="NCBI Taxonomy" id="1051891"/>
    <lineage>
        <taxon>Eukaryota</taxon>
        <taxon>Fungi</taxon>
        <taxon>Dikarya</taxon>
        <taxon>Basidiomycota</taxon>
        <taxon>Agaricomycotina</taxon>
        <taxon>Agaricomycetes</taxon>
        <taxon>Cantharellales</taxon>
        <taxon>Tulasnellaceae</taxon>
        <taxon>Tulasnella</taxon>
    </lineage>
</organism>
<protein>
    <submittedName>
        <fullName evidence="1">Uncharacterized protein</fullName>
    </submittedName>
</protein>
<proteinExistence type="predicted"/>
<evidence type="ECO:0000313" key="1">
    <source>
        <dbReference type="EMBL" id="KIO17752.1"/>
    </source>
</evidence>
<dbReference type="HOGENOM" id="CLU_1455417_0_0_1"/>
<evidence type="ECO:0000313" key="2">
    <source>
        <dbReference type="Proteomes" id="UP000054248"/>
    </source>
</evidence>
<reference evidence="2" key="2">
    <citation type="submission" date="2015-01" db="EMBL/GenBank/DDBJ databases">
        <title>Evolutionary Origins and Diversification of the Mycorrhizal Mutualists.</title>
        <authorList>
            <consortium name="DOE Joint Genome Institute"/>
            <consortium name="Mycorrhizal Genomics Consortium"/>
            <person name="Kohler A."/>
            <person name="Kuo A."/>
            <person name="Nagy L.G."/>
            <person name="Floudas D."/>
            <person name="Copeland A."/>
            <person name="Barry K.W."/>
            <person name="Cichocki N."/>
            <person name="Veneault-Fourrey C."/>
            <person name="LaButti K."/>
            <person name="Lindquist E.A."/>
            <person name="Lipzen A."/>
            <person name="Lundell T."/>
            <person name="Morin E."/>
            <person name="Murat C."/>
            <person name="Riley R."/>
            <person name="Ohm R."/>
            <person name="Sun H."/>
            <person name="Tunlid A."/>
            <person name="Henrissat B."/>
            <person name="Grigoriev I.V."/>
            <person name="Hibbett D.S."/>
            <person name="Martin F."/>
        </authorList>
    </citation>
    <scope>NUCLEOTIDE SEQUENCE [LARGE SCALE GENOMIC DNA]</scope>
    <source>
        <strain evidence="2">MUT 4182</strain>
    </source>
</reference>